<organism evidence="2 3">
    <name type="scientific">Desulfuribacillus alkaliarsenatis</name>
    <dbReference type="NCBI Taxonomy" id="766136"/>
    <lineage>
        <taxon>Bacteria</taxon>
        <taxon>Bacillati</taxon>
        <taxon>Bacillota</taxon>
        <taxon>Desulfuribacillia</taxon>
        <taxon>Desulfuribacillales</taxon>
        <taxon>Desulfuribacillaceae</taxon>
        <taxon>Desulfuribacillus</taxon>
    </lineage>
</organism>
<proteinExistence type="predicted"/>
<dbReference type="STRING" id="766136.BHF68_00470"/>
<dbReference type="Proteomes" id="UP000094296">
    <property type="component" value="Unassembled WGS sequence"/>
</dbReference>
<reference evidence="2 3" key="1">
    <citation type="submission" date="2016-09" db="EMBL/GenBank/DDBJ databases">
        <title>Draft genome sequence for the type strain of Desulfuribacillus alkaliarsenatis AHT28, an obligately anaerobic, sulfidogenic bacterium isolated from Russian soda lake sediments.</title>
        <authorList>
            <person name="Abin C.A."/>
            <person name="Hollibaugh J.T."/>
        </authorList>
    </citation>
    <scope>NUCLEOTIDE SEQUENCE [LARGE SCALE GENOMIC DNA]</scope>
    <source>
        <strain evidence="2 3">AHT28</strain>
    </source>
</reference>
<dbReference type="PANTHER" id="PTHR43155">
    <property type="entry name" value="CYCLIC DI-GMP PHOSPHODIESTERASE PA4108-RELATED"/>
    <property type="match status" value="1"/>
</dbReference>
<dbReference type="PANTHER" id="PTHR43155:SF2">
    <property type="entry name" value="CYCLIC DI-GMP PHOSPHODIESTERASE PA4108"/>
    <property type="match status" value="1"/>
</dbReference>
<dbReference type="RefSeq" id="WP_069641689.1">
    <property type="nucleotide sequence ID" value="NZ_MIJE01000001.1"/>
</dbReference>
<dbReference type="SUPFAM" id="SSF109604">
    <property type="entry name" value="HD-domain/PDEase-like"/>
    <property type="match status" value="1"/>
</dbReference>
<dbReference type="InterPro" id="IPR003607">
    <property type="entry name" value="HD/PDEase_dom"/>
</dbReference>
<comment type="caution">
    <text evidence="2">The sequence shown here is derived from an EMBL/GenBank/DDBJ whole genome shotgun (WGS) entry which is preliminary data.</text>
</comment>
<evidence type="ECO:0000313" key="3">
    <source>
        <dbReference type="Proteomes" id="UP000094296"/>
    </source>
</evidence>
<accession>A0A1E5G4U1</accession>
<dbReference type="CDD" id="cd00077">
    <property type="entry name" value="HDc"/>
    <property type="match status" value="1"/>
</dbReference>
<dbReference type="Gene3D" id="1.10.3210.10">
    <property type="entry name" value="Hypothetical protein af1432"/>
    <property type="match status" value="1"/>
</dbReference>
<keyword evidence="3" id="KW-1185">Reference proteome</keyword>
<dbReference type="AlphaFoldDB" id="A0A1E5G4U1"/>
<name>A0A1E5G4U1_9FIRM</name>
<evidence type="ECO:0000259" key="1">
    <source>
        <dbReference type="PROSITE" id="PS51832"/>
    </source>
</evidence>
<sequence length="342" mass="38767">MKVSTEFITPGQVLAEDIYSGSNWLLPRGIIINHKIIDRLKKWGVQEIAIEATDVDQQFNKCYEDAKNVLDNLFYDVQNNRAININPVANTIKNMADMIFNNNNVLKSFEHIRHREKYTFIHSVDVAVLAILIGCQRGYSRRTLYELGTGAALHDIGKVRIPVEILNKKNKLDEQEFIEVQKHTIYGHELLQSSLGVSYNISCIALMHHERLDGKGYPFNLHKGTLPEFVRITSVADVYSALTLNRPYRKRMTPSEAIEVLWGIAGKQIDLDILRLLFRSCSIYPVGCKIRLNDGRIGEVMQANPEVPTRPIIKLDGGLNTSSQVIDLNKQLSVVIEDLVIS</sequence>
<protein>
    <recommendedName>
        <fullName evidence="1">HD-GYP domain-containing protein</fullName>
    </recommendedName>
</protein>
<gene>
    <name evidence="2" type="ORF">BHF68_00470</name>
</gene>
<dbReference type="EMBL" id="MIJE01000001">
    <property type="protein sequence ID" value="OEF98197.1"/>
    <property type="molecule type" value="Genomic_DNA"/>
</dbReference>
<dbReference type="PROSITE" id="PS51832">
    <property type="entry name" value="HD_GYP"/>
    <property type="match status" value="1"/>
</dbReference>
<dbReference type="Pfam" id="PF13487">
    <property type="entry name" value="HD_5"/>
    <property type="match status" value="1"/>
</dbReference>
<dbReference type="SMART" id="SM00471">
    <property type="entry name" value="HDc"/>
    <property type="match status" value="1"/>
</dbReference>
<feature type="domain" description="HD-GYP" evidence="1">
    <location>
        <begin position="97"/>
        <end position="293"/>
    </location>
</feature>
<evidence type="ECO:0000313" key="2">
    <source>
        <dbReference type="EMBL" id="OEF98197.1"/>
    </source>
</evidence>
<dbReference type="InterPro" id="IPR037522">
    <property type="entry name" value="HD_GYP_dom"/>
</dbReference>
<dbReference type="OrthoDB" id="9759601at2"/>